<dbReference type="InterPro" id="IPR026983">
    <property type="entry name" value="DHC"/>
</dbReference>
<dbReference type="GO" id="GO:0045505">
    <property type="term" value="F:dynein intermediate chain binding"/>
    <property type="evidence" value="ECO:0007669"/>
    <property type="project" value="InterPro"/>
</dbReference>
<gene>
    <name evidence="2" type="ORF">TPC1_15729</name>
</gene>
<reference evidence="2" key="1">
    <citation type="submission" date="2015-07" db="EMBL/GenBank/DDBJ databases">
        <title>Adaptation to a free-living lifestyle via gene acquisitions in the diplomonad Trepomonas sp. PC1.</title>
        <authorList>
            <person name="Xu F."/>
            <person name="Jerlstrom-Hultqvist J."/>
            <person name="Kolisko M."/>
            <person name="Simpson A.G.B."/>
            <person name="Roger A.J."/>
            <person name="Svard S.G."/>
            <person name="Andersson J.O."/>
        </authorList>
    </citation>
    <scope>NUCLEOTIDE SEQUENCE</scope>
    <source>
        <strain evidence="2">PC1</strain>
    </source>
</reference>
<evidence type="ECO:0000313" key="2">
    <source>
        <dbReference type="EMBL" id="JAP92359.1"/>
    </source>
</evidence>
<proteinExistence type="predicted"/>
<dbReference type="EMBL" id="GDID01004247">
    <property type="protein sequence ID" value="JAP92359.1"/>
    <property type="molecule type" value="Transcribed_RNA"/>
</dbReference>
<dbReference type="Gene3D" id="3.20.180.20">
    <property type="entry name" value="Dynein heavy chain, N-terminal domain 2"/>
    <property type="match status" value="1"/>
</dbReference>
<dbReference type="AlphaFoldDB" id="A0A146KAD5"/>
<dbReference type="GO" id="GO:0007018">
    <property type="term" value="P:microtubule-based movement"/>
    <property type="evidence" value="ECO:0007669"/>
    <property type="project" value="InterPro"/>
</dbReference>
<feature type="non-terminal residue" evidence="2">
    <location>
        <position position="1"/>
    </location>
</feature>
<protein>
    <submittedName>
        <fullName evidence="2">Dynein heavy chain</fullName>
    </submittedName>
</protein>
<organism evidence="2">
    <name type="scientific">Trepomonas sp. PC1</name>
    <dbReference type="NCBI Taxonomy" id="1076344"/>
    <lineage>
        <taxon>Eukaryota</taxon>
        <taxon>Metamonada</taxon>
        <taxon>Diplomonadida</taxon>
        <taxon>Hexamitidae</taxon>
        <taxon>Hexamitinae</taxon>
        <taxon>Trepomonas</taxon>
    </lineage>
</organism>
<dbReference type="GO" id="GO:0051959">
    <property type="term" value="F:dynein light intermediate chain binding"/>
    <property type="evidence" value="ECO:0007669"/>
    <property type="project" value="InterPro"/>
</dbReference>
<sequence length="98" mass="10873">GKVITELISPEGEVIGLEKPVQTNGDVDLWLNDIEQQMKIAVKAILSRSWKNYIDTVKNGYAAEETQDQYACLMGPREQWLAKGPGQIVGALSQVVWT</sequence>
<dbReference type="PANTHER" id="PTHR45703">
    <property type="entry name" value="DYNEIN HEAVY CHAIN"/>
    <property type="match status" value="1"/>
</dbReference>
<dbReference type="GO" id="GO:0030286">
    <property type="term" value="C:dynein complex"/>
    <property type="evidence" value="ECO:0007669"/>
    <property type="project" value="InterPro"/>
</dbReference>
<dbReference type="InterPro" id="IPR042228">
    <property type="entry name" value="Dynein_linker_3"/>
</dbReference>
<dbReference type="Pfam" id="PF08393">
    <property type="entry name" value="DHC_N2"/>
    <property type="match status" value="1"/>
</dbReference>
<evidence type="ECO:0000259" key="1">
    <source>
        <dbReference type="Pfam" id="PF08393"/>
    </source>
</evidence>
<dbReference type="InterPro" id="IPR013602">
    <property type="entry name" value="Dynein_heavy_linker"/>
</dbReference>
<name>A0A146KAD5_9EUKA</name>
<feature type="domain" description="Dynein heavy chain linker" evidence="1">
    <location>
        <begin position="2"/>
        <end position="48"/>
    </location>
</feature>
<accession>A0A146KAD5</accession>
<feature type="non-terminal residue" evidence="2">
    <location>
        <position position="98"/>
    </location>
</feature>
<dbReference type="PANTHER" id="PTHR45703:SF36">
    <property type="entry name" value="DYNEIN HEAVY CHAIN, CYTOPLASMIC"/>
    <property type="match status" value="1"/>
</dbReference>